<evidence type="ECO:0000313" key="2">
    <source>
        <dbReference type="EMBL" id="PHH72720.1"/>
    </source>
</evidence>
<evidence type="ECO:0000313" key="3">
    <source>
        <dbReference type="Proteomes" id="UP000226431"/>
    </source>
</evidence>
<dbReference type="Pfam" id="PF17667">
    <property type="entry name" value="Pkinase_fungal"/>
    <property type="match status" value="1"/>
</dbReference>
<dbReference type="InterPro" id="IPR040976">
    <property type="entry name" value="Pkinase_fungal"/>
</dbReference>
<dbReference type="Proteomes" id="UP000226431">
    <property type="component" value="Unassembled WGS sequence"/>
</dbReference>
<gene>
    <name evidence="2" type="ORF">CDD80_4301</name>
</gene>
<keyword evidence="3" id="KW-1185">Reference proteome</keyword>
<sequence>MDFGFTQKDEMRNRRYKFQHLSSSRRQFREDLLQLLRYARAVFTEQPLRKFVPVSGQMTELWIIDRSGPFSSGEFNVNKEPDRFATALGGYSFMKDFGSRGWRQSVEFMMMPGHCSI</sequence>
<comment type="caution">
    <text evidence="2">The sequence shown here is derived from an EMBL/GenBank/DDBJ whole genome shotgun (WGS) entry which is preliminary data.</text>
</comment>
<reference evidence="2 3" key="1">
    <citation type="submission" date="2017-06" db="EMBL/GenBank/DDBJ databases">
        <title>Ant-infecting Ophiocordyceps genomes reveal a high diversity of potential behavioral manipulation genes and a possible major role for enterotoxins.</title>
        <authorList>
            <person name="De Bekker C."/>
            <person name="Evans H.C."/>
            <person name="Brachmann A."/>
            <person name="Hughes D.P."/>
        </authorList>
    </citation>
    <scope>NUCLEOTIDE SEQUENCE [LARGE SCALE GENOMIC DNA]</scope>
    <source>
        <strain evidence="2 3">Map16</strain>
    </source>
</reference>
<feature type="domain" description="Fungal-type protein kinase" evidence="1">
    <location>
        <begin position="23"/>
        <end position="96"/>
    </location>
</feature>
<dbReference type="AlphaFoldDB" id="A0A2C5YYZ3"/>
<name>A0A2C5YYZ3_9HYPO</name>
<proteinExistence type="predicted"/>
<protein>
    <recommendedName>
        <fullName evidence="1">Fungal-type protein kinase domain-containing protein</fullName>
    </recommendedName>
</protein>
<accession>A0A2C5YYZ3</accession>
<dbReference type="EMBL" id="NJES01000398">
    <property type="protein sequence ID" value="PHH72720.1"/>
    <property type="molecule type" value="Genomic_DNA"/>
</dbReference>
<organism evidence="2 3">
    <name type="scientific">Ophiocordyceps camponoti-rufipedis</name>
    <dbReference type="NCBI Taxonomy" id="2004952"/>
    <lineage>
        <taxon>Eukaryota</taxon>
        <taxon>Fungi</taxon>
        <taxon>Dikarya</taxon>
        <taxon>Ascomycota</taxon>
        <taxon>Pezizomycotina</taxon>
        <taxon>Sordariomycetes</taxon>
        <taxon>Hypocreomycetidae</taxon>
        <taxon>Hypocreales</taxon>
        <taxon>Ophiocordycipitaceae</taxon>
        <taxon>Ophiocordyceps</taxon>
    </lineage>
</organism>
<dbReference type="OrthoDB" id="4960712at2759"/>
<dbReference type="STRING" id="2004952.A0A2C5YYZ3"/>
<evidence type="ECO:0000259" key="1">
    <source>
        <dbReference type="Pfam" id="PF17667"/>
    </source>
</evidence>